<protein>
    <submittedName>
        <fullName evidence="1">Uncharacterized protein</fullName>
    </submittedName>
</protein>
<accession>A0A6A5TZT7</accession>
<dbReference type="EMBL" id="ML976988">
    <property type="protein sequence ID" value="KAF1957854.1"/>
    <property type="molecule type" value="Genomic_DNA"/>
</dbReference>
<organism evidence="1 2">
    <name type="scientific">Byssothecium circinans</name>
    <dbReference type="NCBI Taxonomy" id="147558"/>
    <lineage>
        <taxon>Eukaryota</taxon>
        <taxon>Fungi</taxon>
        <taxon>Dikarya</taxon>
        <taxon>Ascomycota</taxon>
        <taxon>Pezizomycotina</taxon>
        <taxon>Dothideomycetes</taxon>
        <taxon>Pleosporomycetidae</taxon>
        <taxon>Pleosporales</taxon>
        <taxon>Massarineae</taxon>
        <taxon>Massarinaceae</taxon>
        <taxon>Byssothecium</taxon>
    </lineage>
</organism>
<gene>
    <name evidence="1" type="ORF">CC80DRAFT_491202</name>
</gene>
<dbReference type="Proteomes" id="UP000800035">
    <property type="component" value="Unassembled WGS sequence"/>
</dbReference>
<dbReference type="OrthoDB" id="113620at2759"/>
<dbReference type="AlphaFoldDB" id="A0A6A5TZT7"/>
<sequence>MPPPTPTTGLLSTALNLLAIGTSTPYLLPRLTHNLGEQEARLDKIEGTLRGHIGLIEDSLKGRRMRISRRTYMGRRDLMRGTKYLNSTECKVGSLPRDVLGNSSHRG</sequence>
<name>A0A6A5TZT7_9PLEO</name>
<evidence type="ECO:0000313" key="2">
    <source>
        <dbReference type="Proteomes" id="UP000800035"/>
    </source>
</evidence>
<reference evidence="1" key="1">
    <citation type="journal article" date="2020" name="Stud. Mycol.">
        <title>101 Dothideomycetes genomes: a test case for predicting lifestyles and emergence of pathogens.</title>
        <authorList>
            <person name="Haridas S."/>
            <person name="Albert R."/>
            <person name="Binder M."/>
            <person name="Bloem J."/>
            <person name="Labutti K."/>
            <person name="Salamov A."/>
            <person name="Andreopoulos B."/>
            <person name="Baker S."/>
            <person name="Barry K."/>
            <person name="Bills G."/>
            <person name="Bluhm B."/>
            <person name="Cannon C."/>
            <person name="Castanera R."/>
            <person name="Culley D."/>
            <person name="Daum C."/>
            <person name="Ezra D."/>
            <person name="Gonzalez J."/>
            <person name="Henrissat B."/>
            <person name="Kuo A."/>
            <person name="Liang C."/>
            <person name="Lipzen A."/>
            <person name="Lutzoni F."/>
            <person name="Magnuson J."/>
            <person name="Mondo S."/>
            <person name="Nolan M."/>
            <person name="Ohm R."/>
            <person name="Pangilinan J."/>
            <person name="Park H.-J."/>
            <person name="Ramirez L."/>
            <person name="Alfaro M."/>
            <person name="Sun H."/>
            <person name="Tritt A."/>
            <person name="Yoshinaga Y."/>
            <person name="Zwiers L.-H."/>
            <person name="Turgeon B."/>
            <person name="Goodwin S."/>
            <person name="Spatafora J."/>
            <person name="Crous P."/>
            <person name="Grigoriev I."/>
        </authorList>
    </citation>
    <scope>NUCLEOTIDE SEQUENCE</scope>
    <source>
        <strain evidence="1">CBS 675.92</strain>
    </source>
</reference>
<proteinExistence type="predicted"/>
<keyword evidence="2" id="KW-1185">Reference proteome</keyword>
<evidence type="ECO:0000313" key="1">
    <source>
        <dbReference type="EMBL" id="KAF1957854.1"/>
    </source>
</evidence>